<dbReference type="PRINTS" id="PR01713">
    <property type="entry name" value="NUCEPIMERASE"/>
</dbReference>
<evidence type="ECO:0000313" key="3">
    <source>
        <dbReference type="EMBL" id="OTN75866.1"/>
    </source>
</evidence>
<dbReference type="EMBL" id="NGKU01000001">
    <property type="protein sequence ID" value="OTN75866.1"/>
    <property type="molecule type" value="Genomic_DNA"/>
</dbReference>
<evidence type="ECO:0000259" key="2">
    <source>
        <dbReference type="Pfam" id="PF01370"/>
    </source>
</evidence>
<dbReference type="PANTHER" id="PTHR43574">
    <property type="entry name" value="EPIMERASE-RELATED"/>
    <property type="match status" value="1"/>
</dbReference>
<proteinExistence type="predicted"/>
<comment type="caution">
    <text evidence="3">The sequence shown here is derived from an EMBL/GenBank/DDBJ whole genome shotgun (WGS) entry which is preliminary data.</text>
</comment>
<name>A0A242A4A5_9ENTE</name>
<dbReference type="Pfam" id="PF01370">
    <property type="entry name" value="Epimerase"/>
    <property type="match status" value="1"/>
</dbReference>
<organism evidence="3 4">
    <name type="scientific">Candidatus Enterococcus testudinis</name>
    <dbReference type="NCBI Taxonomy" id="1834191"/>
    <lineage>
        <taxon>Bacteria</taxon>
        <taxon>Bacillati</taxon>
        <taxon>Bacillota</taxon>
        <taxon>Bacilli</taxon>
        <taxon>Lactobacillales</taxon>
        <taxon>Enterococcaceae</taxon>
        <taxon>Enterococcus</taxon>
    </lineage>
</organism>
<evidence type="ECO:0000256" key="1">
    <source>
        <dbReference type="ARBA" id="ARBA00023027"/>
    </source>
</evidence>
<dbReference type="SUPFAM" id="SSF51735">
    <property type="entry name" value="NAD(P)-binding Rossmann-fold domains"/>
    <property type="match status" value="1"/>
</dbReference>
<reference evidence="3 4" key="1">
    <citation type="submission" date="2017-05" db="EMBL/GenBank/DDBJ databases">
        <title>The Genome Sequence of Enterococcus sp. 8G7_MSG3316.</title>
        <authorList>
            <consortium name="The Broad Institute Genomics Platform"/>
            <consortium name="The Broad Institute Genomic Center for Infectious Diseases"/>
            <person name="Earl A."/>
            <person name="Manson A."/>
            <person name="Schwartman J."/>
            <person name="Gilmore M."/>
            <person name="Abouelleil A."/>
            <person name="Cao P."/>
            <person name="Chapman S."/>
            <person name="Cusick C."/>
            <person name="Shea T."/>
            <person name="Young S."/>
            <person name="Neafsey D."/>
            <person name="Nusbaum C."/>
            <person name="Birren B."/>
        </authorList>
    </citation>
    <scope>NUCLEOTIDE SEQUENCE [LARGE SCALE GENOMIC DNA]</scope>
    <source>
        <strain evidence="3 4">8G7_MSG3316</strain>
    </source>
</reference>
<dbReference type="InterPro" id="IPR036291">
    <property type="entry name" value="NAD(P)-bd_dom_sf"/>
</dbReference>
<accession>A0A242A4A5</accession>
<feature type="domain" description="NAD-dependent epimerase/dehydratase" evidence="2">
    <location>
        <begin position="4"/>
        <end position="243"/>
    </location>
</feature>
<dbReference type="CDD" id="cd05253">
    <property type="entry name" value="UDP_GE_SDE_e"/>
    <property type="match status" value="1"/>
</dbReference>
<dbReference type="STRING" id="1834191.A5886_000942"/>
<gene>
    <name evidence="3" type="ORF">A5886_000942</name>
</gene>
<dbReference type="InterPro" id="IPR001509">
    <property type="entry name" value="Epimerase_deHydtase"/>
</dbReference>
<evidence type="ECO:0000313" key="4">
    <source>
        <dbReference type="Proteomes" id="UP000195043"/>
    </source>
</evidence>
<protein>
    <recommendedName>
        <fullName evidence="2">NAD-dependent epimerase/dehydratase domain-containing protein</fullName>
    </recommendedName>
</protein>
<dbReference type="Proteomes" id="UP000195043">
    <property type="component" value="Unassembled WGS sequence"/>
</dbReference>
<sequence length="339" mass="39088">MMKILITGGAGFIGYHLTKKIIDKEKSDVQIIGIDNLNSYYDVKLKQDRLKLLERFENYQFIKMDITDKNSLDNLFKNEKFNIVINLAAQAGVRYSITNPYAYLDSNLLGFLNVLEACRNFPVDHLLYASSSSVYGGNSKIPYSTEDNVDHPVSLYAATKKSNELMAHSYSNLYNIPTTGLRFFTVVGPYGRPDMAYFSFTEDIFNGRDIKIFNHGNMKRDFTYVDDVVTAISRLINNPPTTDNAWNELDGKISESWAPYKIYNIGNNTPETLMRFVELLEKHIGIEANKIFMDMQLGDVMKTYADISDLEEKLNFKPETSLDESLRLFVKWYKDYYKY</sequence>
<dbReference type="AlphaFoldDB" id="A0A242A4A5"/>
<keyword evidence="4" id="KW-1185">Reference proteome</keyword>
<keyword evidence="1" id="KW-0520">NAD</keyword>
<dbReference type="RefSeq" id="WP_306297895.1">
    <property type="nucleotide sequence ID" value="NZ_NGKU01000001.1"/>
</dbReference>
<dbReference type="Gene3D" id="3.40.50.720">
    <property type="entry name" value="NAD(P)-binding Rossmann-like Domain"/>
    <property type="match status" value="1"/>
</dbReference>